<reference evidence="1 2" key="1">
    <citation type="submission" date="2019-08" db="EMBL/GenBank/DDBJ databases">
        <title>Archangium and Cystobacter genomes.</title>
        <authorList>
            <person name="Chen I.-C.K."/>
            <person name="Wielgoss S."/>
        </authorList>
    </citation>
    <scope>NUCLEOTIDE SEQUENCE [LARGE SCALE GENOMIC DNA]</scope>
    <source>
        <strain evidence="1 2">Cbm 6</strain>
    </source>
</reference>
<dbReference type="EMBL" id="CP043494">
    <property type="protein sequence ID" value="WNG44069.1"/>
    <property type="molecule type" value="Genomic_DNA"/>
</dbReference>
<protein>
    <submittedName>
        <fullName evidence="1">Alpha/beta fold hydrolase</fullName>
    </submittedName>
</protein>
<proteinExistence type="predicted"/>
<evidence type="ECO:0000313" key="2">
    <source>
        <dbReference type="Proteomes" id="UP001611383"/>
    </source>
</evidence>
<evidence type="ECO:0000313" key="1">
    <source>
        <dbReference type="EMBL" id="WNG44069.1"/>
    </source>
</evidence>
<keyword evidence="2" id="KW-1185">Reference proteome</keyword>
<gene>
    <name evidence="1" type="ORF">F0U60_08130</name>
</gene>
<dbReference type="Pfam" id="PF05728">
    <property type="entry name" value="UPF0227"/>
    <property type="match status" value="1"/>
</dbReference>
<dbReference type="Proteomes" id="UP001611383">
    <property type="component" value="Chromosome"/>
</dbReference>
<dbReference type="InterPro" id="IPR029058">
    <property type="entry name" value="AB_hydrolase_fold"/>
</dbReference>
<organism evidence="1 2">
    <name type="scientific">Archangium minus</name>
    <dbReference type="NCBI Taxonomy" id="83450"/>
    <lineage>
        <taxon>Bacteria</taxon>
        <taxon>Pseudomonadati</taxon>
        <taxon>Myxococcota</taxon>
        <taxon>Myxococcia</taxon>
        <taxon>Myxococcales</taxon>
        <taxon>Cystobacterineae</taxon>
        <taxon>Archangiaceae</taxon>
        <taxon>Archangium</taxon>
    </lineage>
</organism>
<dbReference type="PANTHER" id="PTHR35602">
    <property type="entry name" value="ESTERASE YQIA-RELATED"/>
    <property type="match status" value="1"/>
</dbReference>
<sequence length="235" mass="26176">MNVAPGSSPALAGPRWLYLHGFASGPQSAKGVALAEHYARQGIHLERLNLRQPSLEHLSLSAMMRTVRDAIGGERDRAIVFGSSLGGLTACRVAEEDARVCALVLLAPALRASEQMRRTVGEESLRRWQETGWLETQDYAEKRKTRVHFGLIQDLDTIEARSGGWPDVRVPTLLIHGRKDTTTDIRYSREWARDKRHVRLVEVEDGHELVDSLGRIAAEADDFLRPFLTGAPQHG</sequence>
<dbReference type="RefSeq" id="WP_395816163.1">
    <property type="nucleotide sequence ID" value="NZ_CP043494.1"/>
</dbReference>
<dbReference type="SUPFAM" id="SSF53474">
    <property type="entry name" value="alpha/beta-Hydrolases"/>
    <property type="match status" value="1"/>
</dbReference>
<dbReference type="InterPro" id="IPR008886">
    <property type="entry name" value="UPF0227/Esterase_YqiA"/>
</dbReference>
<keyword evidence="1" id="KW-0378">Hydrolase</keyword>
<dbReference type="Gene3D" id="3.40.50.1820">
    <property type="entry name" value="alpha/beta hydrolase"/>
    <property type="match status" value="1"/>
</dbReference>
<dbReference type="PANTHER" id="PTHR35602:SF3">
    <property type="entry name" value="ESTERASE YQIA"/>
    <property type="match status" value="1"/>
</dbReference>
<dbReference type="GO" id="GO:0016787">
    <property type="term" value="F:hydrolase activity"/>
    <property type="evidence" value="ECO:0007669"/>
    <property type="project" value="UniProtKB-KW"/>
</dbReference>
<accession>A0ABY9WJX2</accession>
<name>A0ABY9WJX2_9BACT</name>